<dbReference type="Gene3D" id="3.40.50.1820">
    <property type="entry name" value="alpha/beta hydrolase"/>
    <property type="match status" value="1"/>
</dbReference>
<dbReference type="OrthoDB" id="3210113at2"/>
<dbReference type="InterPro" id="IPR050583">
    <property type="entry name" value="Mycobacterial_A85_antigen"/>
</dbReference>
<dbReference type="GO" id="GO:0016747">
    <property type="term" value="F:acyltransferase activity, transferring groups other than amino-acyl groups"/>
    <property type="evidence" value="ECO:0007669"/>
    <property type="project" value="TreeGrafter"/>
</dbReference>
<dbReference type="PANTHER" id="PTHR48098">
    <property type="entry name" value="ENTEROCHELIN ESTERASE-RELATED"/>
    <property type="match status" value="1"/>
</dbReference>
<sequence length="295" mass="30745">MPAPLRPLAATLTAALLSVGSLVSATPASAAPAPTRSAASAATTTAATSTAATSTAAAASASAPTAATARKAFRGKTQHGSFTSRYWPGRTVHWRAAVPVGVPKGTVIVLHGMSDYGDKAFDGLDLRAQARRTGMAIVTVDGGDHFWTNHGNVDTGRMVTGDLVNALRTRGLPVDRYALSGYSMGGTGAMLIAQRVGSKRVFAVAPMSAAVWQGGKSGVEAHAQSAVRRQAARLRGIPTRIVCGTGDSLLDVNRSMARLVPHASTSWTAGAHDFDYWRPVFAQQLNWIVKQTPRS</sequence>
<feature type="chain" id="PRO_5003896067" description="Esterase" evidence="1">
    <location>
        <begin position="31"/>
        <end position="295"/>
    </location>
</feature>
<evidence type="ECO:0000313" key="3">
    <source>
        <dbReference type="Proteomes" id="UP000008366"/>
    </source>
</evidence>
<proteinExistence type="predicted"/>
<dbReference type="Pfam" id="PF00756">
    <property type="entry name" value="Esterase"/>
    <property type="match status" value="1"/>
</dbReference>
<gene>
    <name evidence="2" type="ORF">KILIM_015_01090</name>
</gene>
<dbReference type="AlphaFoldDB" id="K6WSG3"/>
<dbReference type="eggNOG" id="COG0627">
    <property type="taxonomic scope" value="Bacteria"/>
</dbReference>
<reference evidence="2 3" key="1">
    <citation type="submission" date="2012-08" db="EMBL/GenBank/DDBJ databases">
        <title>Whole genome shotgun sequence of Kineosphaera limosa NBRC 100340.</title>
        <authorList>
            <person name="Yoshida I."/>
            <person name="Isaki S."/>
            <person name="Hosoyama A."/>
            <person name="Tsuchikane K."/>
            <person name="Katsumata H."/>
            <person name="Ando Y."/>
            <person name="Ohji S."/>
            <person name="Hamada M."/>
            <person name="Tamura T."/>
            <person name="Yamazoe A."/>
            <person name="Yamazaki S."/>
            <person name="Fujita N."/>
        </authorList>
    </citation>
    <scope>NUCLEOTIDE SEQUENCE [LARGE SCALE GENOMIC DNA]</scope>
    <source>
        <strain evidence="2 3">NBRC 100340</strain>
    </source>
</reference>
<dbReference type="InterPro" id="IPR000801">
    <property type="entry name" value="Esterase-like"/>
</dbReference>
<evidence type="ECO:0000256" key="1">
    <source>
        <dbReference type="SAM" id="SignalP"/>
    </source>
</evidence>
<dbReference type="EMBL" id="BAHD01000015">
    <property type="protein sequence ID" value="GAB95047.1"/>
    <property type="molecule type" value="Genomic_DNA"/>
</dbReference>
<dbReference type="RefSeq" id="WP_006591579.1">
    <property type="nucleotide sequence ID" value="NZ_BAHD01000015.1"/>
</dbReference>
<dbReference type="PANTHER" id="PTHR48098:SF1">
    <property type="entry name" value="DIACYLGLYCEROL ACYLTRANSFERASE_MYCOLYLTRANSFERASE AG85A"/>
    <property type="match status" value="1"/>
</dbReference>
<dbReference type="Proteomes" id="UP000008366">
    <property type="component" value="Unassembled WGS sequence"/>
</dbReference>
<protein>
    <recommendedName>
        <fullName evidence="4">Esterase</fullName>
    </recommendedName>
</protein>
<evidence type="ECO:0008006" key="4">
    <source>
        <dbReference type="Google" id="ProtNLM"/>
    </source>
</evidence>
<dbReference type="InterPro" id="IPR029058">
    <property type="entry name" value="AB_hydrolase_fold"/>
</dbReference>
<organism evidence="2 3">
    <name type="scientific">Kineosphaera limosa NBRC 100340</name>
    <dbReference type="NCBI Taxonomy" id="1184609"/>
    <lineage>
        <taxon>Bacteria</taxon>
        <taxon>Bacillati</taxon>
        <taxon>Actinomycetota</taxon>
        <taxon>Actinomycetes</taxon>
        <taxon>Micrococcales</taxon>
        <taxon>Dermatophilaceae</taxon>
        <taxon>Kineosphaera</taxon>
    </lineage>
</organism>
<keyword evidence="1" id="KW-0732">Signal</keyword>
<accession>K6WSG3</accession>
<keyword evidence="3" id="KW-1185">Reference proteome</keyword>
<dbReference type="STRING" id="1184609.KILIM_015_01090"/>
<feature type="signal peptide" evidence="1">
    <location>
        <begin position="1"/>
        <end position="30"/>
    </location>
</feature>
<dbReference type="SUPFAM" id="SSF53474">
    <property type="entry name" value="alpha/beta-Hydrolases"/>
    <property type="match status" value="1"/>
</dbReference>
<comment type="caution">
    <text evidence="2">The sequence shown here is derived from an EMBL/GenBank/DDBJ whole genome shotgun (WGS) entry which is preliminary data.</text>
</comment>
<name>K6WSG3_9MICO</name>
<evidence type="ECO:0000313" key="2">
    <source>
        <dbReference type="EMBL" id="GAB95047.1"/>
    </source>
</evidence>